<keyword evidence="4" id="KW-0812">Transmembrane</keyword>
<reference evidence="6 7" key="1">
    <citation type="submission" date="2018-03" db="EMBL/GenBank/DDBJ databases">
        <title>Mesoflavibacter sp. HG37 and Mesoflavibacter sp. HG96 sp.nov., two marine bacteria isolated from seawater of Western Pacific Ocean.</title>
        <authorList>
            <person name="Cheng H."/>
            <person name="Wu Y.-H."/>
            <person name="Guo L.-L."/>
            <person name="Xu X.-W."/>
        </authorList>
    </citation>
    <scope>NUCLEOTIDE SEQUENCE [LARGE SCALE GENOMIC DNA]</scope>
    <source>
        <strain evidence="6 7">KCTC 32269</strain>
    </source>
</reference>
<gene>
    <name evidence="6" type="ORF">C7H52_00640</name>
</gene>
<feature type="transmembrane region" description="Helical" evidence="4">
    <location>
        <begin position="317"/>
        <end position="340"/>
    </location>
</feature>
<keyword evidence="4" id="KW-0472">Membrane</keyword>
<evidence type="ECO:0000256" key="4">
    <source>
        <dbReference type="SAM" id="Phobius"/>
    </source>
</evidence>
<evidence type="ECO:0000313" key="6">
    <source>
        <dbReference type="EMBL" id="PSG91654.1"/>
    </source>
</evidence>
<dbReference type="Pfam" id="PF00535">
    <property type="entry name" value="Glycos_transf_2"/>
    <property type="match status" value="1"/>
</dbReference>
<organism evidence="6 7">
    <name type="scientific">Aurantibacter aestuarii</name>
    <dbReference type="NCBI Taxonomy" id="1266046"/>
    <lineage>
        <taxon>Bacteria</taxon>
        <taxon>Pseudomonadati</taxon>
        <taxon>Bacteroidota</taxon>
        <taxon>Flavobacteriia</taxon>
        <taxon>Flavobacteriales</taxon>
        <taxon>Flavobacteriaceae</taxon>
        <taxon>Aurantibacter</taxon>
    </lineage>
</organism>
<evidence type="ECO:0000313" key="7">
    <source>
        <dbReference type="Proteomes" id="UP000238426"/>
    </source>
</evidence>
<sequence length="347" mass="39866">MVFSLFSFEKIQKQNTTNIPVSVIICAKNEAENIKENLPLVLEQNYPQFEVVLINDASSDDTLEVFESFSEKNKTIKIVDVKNNEAFWGNKKYALTLGIKAASHEHLLFTDADCKPKSSLWIQKMSQHFSSQKSLILGYGAYKKKKNSFLNLLIRFETFLTALQYFSYAKAGSPYMGVGRNLAYTKTLFYEANGFIEHMKVRSGDDDLFVNQVGSKKNISASVYPQSFTVSEPETTFKNWINQKRRHISTAKYYKKSHQYALGLFFTVNVLFYILAILLLSILFQWMYVLGIIGIKYVIQTIVYYNAAKKLKEKDTIYALPILEVSLILSQLVIVFSNMISKPTHWK</sequence>
<dbReference type="InterPro" id="IPR029044">
    <property type="entry name" value="Nucleotide-diphossugar_trans"/>
</dbReference>
<evidence type="ECO:0000259" key="5">
    <source>
        <dbReference type="Pfam" id="PF00535"/>
    </source>
</evidence>
<protein>
    <submittedName>
        <fullName evidence="6">Glycosyl transferase family 2</fullName>
    </submittedName>
</protein>
<comment type="caution">
    <text evidence="6">The sequence shown here is derived from an EMBL/GenBank/DDBJ whole genome shotgun (WGS) entry which is preliminary data.</text>
</comment>
<evidence type="ECO:0000256" key="2">
    <source>
        <dbReference type="ARBA" id="ARBA00022676"/>
    </source>
</evidence>
<dbReference type="GO" id="GO:0016757">
    <property type="term" value="F:glycosyltransferase activity"/>
    <property type="evidence" value="ECO:0007669"/>
    <property type="project" value="UniProtKB-KW"/>
</dbReference>
<dbReference type="OrthoDB" id="9800276at2"/>
<keyword evidence="3 6" id="KW-0808">Transferase</keyword>
<feature type="domain" description="Glycosyltransferase 2-like" evidence="5">
    <location>
        <begin position="22"/>
        <end position="156"/>
    </location>
</feature>
<dbReference type="PANTHER" id="PTHR43630">
    <property type="entry name" value="POLY-BETA-1,6-N-ACETYL-D-GLUCOSAMINE SYNTHASE"/>
    <property type="match status" value="1"/>
</dbReference>
<dbReference type="Gene3D" id="3.90.550.10">
    <property type="entry name" value="Spore Coat Polysaccharide Biosynthesis Protein SpsA, Chain A"/>
    <property type="match status" value="1"/>
</dbReference>
<keyword evidence="2" id="KW-0328">Glycosyltransferase</keyword>
<evidence type="ECO:0000256" key="3">
    <source>
        <dbReference type="ARBA" id="ARBA00022679"/>
    </source>
</evidence>
<dbReference type="EMBL" id="PXOQ01000006">
    <property type="protein sequence ID" value="PSG91654.1"/>
    <property type="molecule type" value="Genomic_DNA"/>
</dbReference>
<accession>A0A2T1NFU7</accession>
<dbReference type="InterPro" id="IPR001173">
    <property type="entry name" value="Glyco_trans_2-like"/>
</dbReference>
<dbReference type="Proteomes" id="UP000238426">
    <property type="component" value="Unassembled WGS sequence"/>
</dbReference>
<keyword evidence="4" id="KW-1133">Transmembrane helix</keyword>
<dbReference type="RefSeq" id="WP_106461947.1">
    <property type="nucleotide sequence ID" value="NZ_PXOQ01000006.1"/>
</dbReference>
<dbReference type="PANTHER" id="PTHR43630:SF1">
    <property type="entry name" value="POLY-BETA-1,6-N-ACETYL-D-GLUCOSAMINE SYNTHASE"/>
    <property type="match status" value="1"/>
</dbReference>
<feature type="transmembrane region" description="Helical" evidence="4">
    <location>
        <begin position="286"/>
        <end position="305"/>
    </location>
</feature>
<dbReference type="AlphaFoldDB" id="A0A2T1NFU7"/>
<proteinExistence type="inferred from homology"/>
<evidence type="ECO:0000256" key="1">
    <source>
        <dbReference type="ARBA" id="ARBA00006739"/>
    </source>
</evidence>
<keyword evidence="7" id="KW-1185">Reference proteome</keyword>
<dbReference type="SUPFAM" id="SSF53448">
    <property type="entry name" value="Nucleotide-diphospho-sugar transferases"/>
    <property type="match status" value="1"/>
</dbReference>
<name>A0A2T1NFU7_9FLAO</name>
<comment type="similarity">
    <text evidence="1">Belongs to the glycosyltransferase 2 family.</text>
</comment>
<feature type="transmembrane region" description="Helical" evidence="4">
    <location>
        <begin position="260"/>
        <end position="280"/>
    </location>
</feature>